<dbReference type="PANTHER" id="PTHR42933:SF4">
    <property type="entry name" value="TYPE I RESTRICTION ENZYME ECOKI METHYLASE SUBUNIT"/>
    <property type="match status" value="1"/>
</dbReference>
<name>A0A1E5IJR4_ENDTX</name>
<dbReference type="InterPro" id="IPR051537">
    <property type="entry name" value="DNA_Adenine_Mtase"/>
</dbReference>
<dbReference type="EC" id="2.1.1.72" evidence="2"/>
<dbReference type="GO" id="GO:0009007">
    <property type="term" value="F:site-specific DNA-methyltransferase (adenine-specific) activity"/>
    <property type="evidence" value="ECO:0007669"/>
    <property type="project" value="UniProtKB-EC"/>
</dbReference>
<dbReference type="InterPro" id="IPR002052">
    <property type="entry name" value="DNA_methylase_N6_adenine_CS"/>
</dbReference>
<sequence length="173" mass="19607">MSSFMNQKLRNGGEYYTPRPLIKTIIKIVAPEIGNRVYDGATGSVGFLVEAFSYLQGKAKTIKEQAVLQQDIFYGKEKKALAYIIGIMDMILHGIEAPEILHTNTFSENIKDMREKDKFDIILANPPFSVKERPEVQQNFDIRTSETAFLFLQHFIKMLKVGGKAGVIIKNTF</sequence>
<proteinExistence type="inferred from homology"/>
<keyword evidence="4" id="KW-0808">Transferase</keyword>
<evidence type="ECO:0000256" key="6">
    <source>
        <dbReference type="ARBA" id="ARBA00022747"/>
    </source>
</evidence>
<evidence type="ECO:0000313" key="10">
    <source>
        <dbReference type="Proteomes" id="UP000095237"/>
    </source>
</evidence>
<evidence type="ECO:0000259" key="8">
    <source>
        <dbReference type="Pfam" id="PF02384"/>
    </source>
</evidence>
<dbReference type="GO" id="GO:0032259">
    <property type="term" value="P:methylation"/>
    <property type="evidence" value="ECO:0007669"/>
    <property type="project" value="UniProtKB-KW"/>
</dbReference>
<evidence type="ECO:0000256" key="3">
    <source>
        <dbReference type="ARBA" id="ARBA00022603"/>
    </source>
</evidence>
<dbReference type="GO" id="GO:0009307">
    <property type="term" value="P:DNA restriction-modification system"/>
    <property type="evidence" value="ECO:0007669"/>
    <property type="project" value="UniProtKB-KW"/>
</dbReference>
<comment type="similarity">
    <text evidence="1">Belongs to the N(4)/N(6)-methyltransferase family.</text>
</comment>
<keyword evidence="3" id="KW-0489">Methyltransferase</keyword>
<keyword evidence="10" id="KW-1185">Reference proteome</keyword>
<dbReference type="InterPro" id="IPR003356">
    <property type="entry name" value="DNA_methylase_A-5"/>
</dbReference>
<dbReference type="EMBL" id="LNVX01000359">
    <property type="protein sequence ID" value="OEG70373.1"/>
    <property type="molecule type" value="Genomic_DNA"/>
</dbReference>
<dbReference type="Proteomes" id="UP000095237">
    <property type="component" value="Unassembled WGS sequence"/>
</dbReference>
<dbReference type="PROSITE" id="PS00092">
    <property type="entry name" value="N6_MTASE"/>
    <property type="match status" value="1"/>
</dbReference>
<evidence type="ECO:0000256" key="5">
    <source>
        <dbReference type="ARBA" id="ARBA00022691"/>
    </source>
</evidence>
<comment type="caution">
    <text evidence="9">The sequence shown here is derived from an EMBL/GenBank/DDBJ whole genome shotgun (WGS) entry which is preliminary data.</text>
</comment>
<keyword evidence="6" id="KW-0680">Restriction system</keyword>
<evidence type="ECO:0000256" key="2">
    <source>
        <dbReference type="ARBA" id="ARBA00011900"/>
    </source>
</evidence>
<accession>A0A1E5IJR4</accession>
<dbReference type="AlphaFoldDB" id="A0A1E5IJR4"/>
<evidence type="ECO:0000256" key="7">
    <source>
        <dbReference type="ARBA" id="ARBA00047942"/>
    </source>
</evidence>
<dbReference type="Gene3D" id="3.40.50.150">
    <property type="entry name" value="Vaccinia Virus protein VP39"/>
    <property type="match status" value="1"/>
</dbReference>
<reference evidence="9 10" key="1">
    <citation type="submission" date="2015-11" db="EMBL/GenBank/DDBJ databases">
        <title>Evidence for parallel genomic evolution in an endosymbiosis of termite gut flagellates.</title>
        <authorList>
            <person name="Zheng H."/>
        </authorList>
    </citation>
    <scope>NUCLEOTIDE SEQUENCE [LARGE SCALE GENOMIC DNA]</scope>
    <source>
        <strain evidence="9 10">CET450</strain>
    </source>
</reference>
<evidence type="ECO:0000256" key="4">
    <source>
        <dbReference type="ARBA" id="ARBA00022679"/>
    </source>
</evidence>
<dbReference type="Pfam" id="PF02384">
    <property type="entry name" value="N6_Mtase"/>
    <property type="match status" value="1"/>
</dbReference>
<dbReference type="SUPFAM" id="SSF53335">
    <property type="entry name" value="S-adenosyl-L-methionine-dependent methyltransferases"/>
    <property type="match status" value="1"/>
</dbReference>
<dbReference type="GO" id="GO:0003677">
    <property type="term" value="F:DNA binding"/>
    <property type="evidence" value="ECO:0007669"/>
    <property type="project" value="InterPro"/>
</dbReference>
<dbReference type="PANTHER" id="PTHR42933">
    <property type="entry name" value="SLR6095 PROTEIN"/>
    <property type="match status" value="1"/>
</dbReference>
<gene>
    <name evidence="9" type="ORF">ATZ36_04705</name>
</gene>
<organism evidence="9 10">
    <name type="scientific">Endomicrobium trichonymphae</name>
    <dbReference type="NCBI Taxonomy" id="1408204"/>
    <lineage>
        <taxon>Bacteria</taxon>
        <taxon>Pseudomonadati</taxon>
        <taxon>Elusimicrobiota</taxon>
        <taxon>Endomicrobiia</taxon>
        <taxon>Endomicrobiales</taxon>
        <taxon>Endomicrobiaceae</taxon>
        <taxon>Candidatus Endomicrobiellum</taxon>
    </lineage>
</organism>
<evidence type="ECO:0000256" key="1">
    <source>
        <dbReference type="ARBA" id="ARBA00006594"/>
    </source>
</evidence>
<protein>
    <recommendedName>
        <fullName evidence="2">site-specific DNA-methyltransferase (adenine-specific)</fullName>
        <ecNumber evidence="2">2.1.1.72</ecNumber>
    </recommendedName>
</protein>
<dbReference type="GO" id="GO:0008170">
    <property type="term" value="F:N-methyltransferase activity"/>
    <property type="evidence" value="ECO:0007669"/>
    <property type="project" value="InterPro"/>
</dbReference>
<keyword evidence="5" id="KW-0949">S-adenosyl-L-methionine</keyword>
<dbReference type="InterPro" id="IPR029063">
    <property type="entry name" value="SAM-dependent_MTases_sf"/>
</dbReference>
<dbReference type="PRINTS" id="PR00507">
    <property type="entry name" value="N12N6MTFRASE"/>
</dbReference>
<comment type="catalytic activity">
    <reaction evidence="7">
        <text>a 2'-deoxyadenosine in DNA + S-adenosyl-L-methionine = an N(6)-methyl-2'-deoxyadenosine in DNA + S-adenosyl-L-homocysteine + H(+)</text>
        <dbReference type="Rhea" id="RHEA:15197"/>
        <dbReference type="Rhea" id="RHEA-COMP:12418"/>
        <dbReference type="Rhea" id="RHEA-COMP:12419"/>
        <dbReference type="ChEBI" id="CHEBI:15378"/>
        <dbReference type="ChEBI" id="CHEBI:57856"/>
        <dbReference type="ChEBI" id="CHEBI:59789"/>
        <dbReference type="ChEBI" id="CHEBI:90615"/>
        <dbReference type="ChEBI" id="CHEBI:90616"/>
        <dbReference type="EC" id="2.1.1.72"/>
    </reaction>
</comment>
<feature type="domain" description="DNA methylase adenine-specific" evidence="8">
    <location>
        <begin position="1"/>
        <end position="171"/>
    </location>
</feature>
<evidence type="ECO:0000313" key="9">
    <source>
        <dbReference type="EMBL" id="OEG70373.1"/>
    </source>
</evidence>